<evidence type="ECO:0000313" key="3">
    <source>
        <dbReference type="Proteomes" id="UP000198224"/>
    </source>
</evidence>
<protein>
    <submittedName>
        <fullName evidence="2">Sap, sulfolipid-1-addressing protein</fullName>
    </submittedName>
</protein>
<feature type="transmembrane region" description="Helical" evidence="1">
    <location>
        <begin position="177"/>
        <end position="200"/>
    </location>
</feature>
<dbReference type="AlphaFoldDB" id="A0A1C4VCU7"/>
<name>A0A1C4VCU7_9ACTN</name>
<dbReference type="EMBL" id="LT607409">
    <property type="protein sequence ID" value="SCE81788.1"/>
    <property type="molecule type" value="Genomic_DNA"/>
</dbReference>
<dbReference type="Pfam" id="PF11139">
    <property type="entry name" value="SfLAP"/>
    <property type="match status" value="1"/>
</dbReference>
<accession>A0A1C4VCU7</accession>
<keyword evidence="1" id="KW-1133">Transmembrane helix</keyword>
<keyword evidence="1" id="KW-0472">Membrane</keyword>
<proteinExistence type="predicted"/>
<feature type="transmembrane region" description="Helical" evidence="1">
    <location>
        <begin position="99"/>
        <end position="116"/>
    </location>
</feature>
<dbReference type="InterPro" id="IPR021315">
    <property type="entry name" value="Gap/Sap"/>
</dbReference>
<dbReference type="Proteomes" id="UP000198224">
    <property type="component" value="Chromosome I"/>
</dbReference>
<feature type="transmembrane region" description="Helical" evidence="1">
    <location>
        <begin position="64"/>
        <end position="87"/>
    </location>
</feature>
<sequence length="256" mass="26646">MYALLLSTADAAGPSPPENDLVSPELLLSLVGLALIDSTSIGTLFIPVWLLLAPGPVNARRILGYLATVAGFYLGVGLLLVFGGSTLADALGGALDNRGVFWAQLVLGVGMLALSFRYDGKRRPRTGGVLRWRDRATAGDSSVRWLVGLALLAALAEVATMLPYLGAVGLLATSGVGSATVVALLAGYCLVMVLPAVLLLGARVARPAMVEPVLARLNNWIVNKAGSALGWILGIAGFLIARDAAFRLGLFDLLDR</sequence>
<keyword evidence="1" id="KW-0812">Transmembrane</keyword>
<reference evidence="3" key="1">
    <citation type="submission" date="2016-06" db="EMBL/GenBank/DDBJ databases">
        <authorList>
            <person name="Varghese N."/>
            <person name="Submissions Spin"/>
        </authorList>
    </citation>
    <scope>NUCLEOTIDE SEQUENCE [LARGE SCALE GENOMIC DNA]</scope>
    <source>
        <strain evidence="3">DSM 45160</strain>
    </source>
</reference>
<gene>
    <name evidence="2" type="ORF">GA0070612_1303</name>
</gene>
<keyword evidence="3" id="KW-1185">Reference proteome</keyword>
<evidence type="ECO:0000313" key="2">
    <source>
        <dbReference type="EMBL" id="SCE81788.1"/>
    </source>
</evidence>
<feature type="transmembrane region" description="Helical" evidence="1">
    <location>
        <begin position="27"/>
        <end position="52"/>
    </location>
</feature>
<feature type="transmembrane region" description="Helical" evidence="1">
    <location>
        <begin position="221"/>
        <end position="241"/>
    </location>
</feature>
<organism evidence="2 3">
    <name type="scientific">Micromonospora chokoriensis</name>
    <dbReference type="NCBI Taxonomy" id="356851"/>
    <lineage>
        <taxon>Bacteria</taxon>
        <taxon>Bacillati</taxon>
        <taxon>Actinomycetota</taxon>
        <taxon>Actinomycetes</taxon>
        <taxon>Micromonosporales</taxon>
        <taxon>Micromonosporaceae</taxon>
        <taxon>Micromonospora</taxon>
    </lineage>
</organism>
<evidence type="ECO:0000256" key="1">
    <source>
        <dbReference type="SAM" id="Phobius"/>
    </source>
</evidence>
<feature type="transmembrane region" description="Helical" evidence="1">
    <location>
        <begin position="143"/>
        <end position="165"/>
    </location>
</feature>